<evidence type="ECO:0000313" key="2">
    <source>
        <dbReference type="Proteomes" id="UP000224634"/>
    </source>
</evidence>
<evidence type="ECO:0000313" key="1">
    <source>
        <dbReference type="EMBL" id="PGH16375.1"/>
    </source>
</evidence>
<comment type="caution">
    <text evidence="1">The sequence shown here is derived from an EMBL/GenBank/DDBJ whole genome shotgun (WGS) entry which is preliminary data.</text>
</comment>
<keyword evidence="2" id="KW-1185">Reference proteome</keyword>
<organism evidence="1 2">
    <name type="scientific">Polytolypa hystricis (strain UAMH7299)</name>
    <dbReference type="NCBI Taxonomy" id="1447883"/>
    <lineage>
        <taxon>Eukaryota</taxon>
        <taxon>Fungi</taxon>
        <taxon>Dikarya</taxon>
        <taxon>Ascomycota</taxon>
        <taxon>Pezizomycotina</taxon>
        <taxon>Eurotiomycetes</taxon>
        <taxon>Eurotiomycetidae</taxon>
        <taxon>Onygenales</taxon>
        <taxon>Onygenales incertae sedis</taxon>
        <taxon>Polytolypa</taxon>
    </lineage>
</organism>
<dbReference type="Proteomes" id="UP000224634">
    <property type="component" value="Unassembled WGS sequence"/>
</dbReference>
<name>A0A2B7Y5A7_POLH7</name>
<dbReference type="EMBL" id="PDNA01000074">
    <property type="protein sequence ID" value="PGH16375.1"/>
    <property type="molecule type" value="Genomic_DNA"/>
</dbReference>
<accession>A0A2B7Y5A7</accession>
<protein>
    <submittedName>
        <fullName evidence="1">Uncharacterized protein</fullName>
    </submittedName>
</protein>
<gene>
    <name evidence="1" type="ORF">AJ80_05225</name>
</gene>
<sequence>MKLRKAVMNVSKVNLFLTSTQSVVLSDSRVLLTAIRNYYQPKGLADPVSHTCPAKDDSGMAYLDSQTQKEISLDLDNYSSLDSAMQDVIIQKYRALNNRINIIIADFIGSLSPRNIHVTFSSPSVDSTCISDLKNTSVVGWGLGRVQRGDIGTWRL</sequence>
<reference evidence="1 2" key="1">
    <citation type="submission" date="2017-10" db="EMBL/GenBank/DDBJ databases">
        <title>Comparative genomics in systemic dimorphic fungi from Ajellomycetaceae.</title>
        <authorList>
            <person name="Munoz J.F."/>
            <person name="Mcewen J.G."/>
            <person name="Clay O.K."/>
            <person name="Cuomo C.A."/>
        </authorList>
    </citation>
    <scope>NUCLEOTIDE SEQUENCE [LARGE SCALE GENOMIC DNA]</scope>
    <source>
        <strain evidence="1 2">UAMH7299</strain>
    </source>
</reference>
<dbReference type="STRING" id="1447883.A0A2B7Y5A7"/>
<dbReference type="AlphaFoldDB" id="A0A2B7Y5A7"/>
<proteinExistence type="predicted"/>